<sequence>MPGHESSRTGTHERAVPPSIVAAGNENGAPQTVDICPISAHLRARDGLCRDPQPGGHGGRQRDIGAGMLANEQTDAQQRISLKLKERRSILTGAAALIFQREFNPRENQMRTSLYKEAPTDFAQRAGSDPHLSSAPLALKRVIRPEEIRENLPAGQGGVGFLFHATDWDTLSFSFHNVKHRNASFEEELWRTEPFIASPIYSASQVIGANIACPVPLELWLGSPRGIKRFRETQFFPALELAKQAGLNMVAMGASTPYACNYGALPRHTKPPHITTGHAATAAMLKDWAVHCCNELDLEFGKTKLALFGAAGRLGTTVAKYMLYKDAPKELVLIDLPDKANLLAEQARELLAADLLGKTRVSVHTFSPDTPLPQFDGAILASSTSVPYLTAADLKRAQFWIDDSHPRAASVEAELASRDHTLYIECFARGPAGLDTTFPFRLPTTRDCYTCFAEGYAAWQEGIASDFIIGSPPVWSVSYTHGLLKKYGFSVGPFHGKDGSPIVLDAQHRGKHELMGS</sequence>
<gene>
    <name evidence="2" type="ORF">J2804_000669</name>
</gene>
<reference evidence="2 3" key="1">
    <citation type="submission" date="2023-07" db="EMBL/GenBank/DDBJ databases">
        <title>Sorghum-associated microbial communities from plants grown in Nebraska, USA.</title>
        <authorList>
            <person name="Schachtman D."/>
        </authorList>
    </citation>
    <scope>NUCLEOTIDE SEQUENCE [LARGE SCALE GENOMIC DNA]</scope>
    <source>
        <strain evidence="2 3">DS1316</strain>
    </source>
</reference>
<evidence type="ECO:0000256" key="1">
    <source>
        <dbReference type="SAM" id="MobiDB-lite"/>
    </source>
</evidence>
<feature type="compositionally biased region" description="Basic and acidic residues" evidence="1">
    <location>
        <begin position="1"/>
        <end position="15"/>
    </location>
</feature>
<evidence type="ECO:0000313" key="3">
    <source>
        <dbReference type="Proteomes" id="UP001264340"/>
    </source>
</evidence>
<accession>A0ABU1LKK4</accession>
<organism evidence="2 3">
    <name type="scientific">Paraburkholderia terricola</name>
    <dbReference type="NCBI Taxonomy" id="169427"/>
    <lineage>
        <taxon>Bacteria</taxon>
        <taxon>Pseudomonadati</taxon>
        <taxon>Pseudomonadota</taxon>
        <taxon>Betaproteobacteria</taxon>
        <taxon>Burkholderiales</taxon>
        <taxon>Burkholderiaceae</taxon>
        <taxon>Paraburkholderia</taxon>
    </lineage>
</organism>
<comment type="caution">
    <text evidence="2">The sequence shown here is derived from an EMBL/GenBank/DDBJ whole genome shotgun (WGS) entry which is preliminary data.</text>
</comment>
<keyword evidence="3" id="KW-1185">Reference proteome</keyword>
<feature type="region of interest" description="Disordered" evidence="1">
    <location>
        <begin position="1"/>
        <end position="30"/>
    </location>
</feature>
<evidence type="ECO:0000313" key="2">
    <source>
        <dbReference type="EMBL" id="MDR6407281.1"/>
    </source>
</evidence>
<dbReference type="Proteomes" id="UP001264340">
    <property type="component" value="Unassembled WGS sequence"/>
</dbReference>
<proteinExistence type="predicted"/>
<dbReference type="Gene3D" id="3.40.50.720">
    <property type="entry name" value="NAD(P)-binding Rossmann-like Domain"/>
    <property type="match status" value="1"/>
</dbReference>
<protein>
    <submittedName>
        <fullName evidence="2">Amino acid dehydrogenase</fullName>
    </submittedName>
</protein>
<dbReference type="EMBL" id="JAVDRP010000001">
    <property type="protein sequence ID" value="MDR6407281.1"/>
    <property type="molecule type" value="Genomic_DNA"/>
</dbReference>
<name>A0ABU1LKK4_9BURK</name>